<feature type="region of interest" description="Disordered" evidence="2">
    <location>
        <begin position="295"/>
        <end position="319"/>
    </location>
</feature>
<keyword evidence="1" id="KW-0863">Zinc-finger</keyword>
<dbReference type="EMBL" id="CAKLBY020000190">
    <property type="protein sequence ID" value="CAK7932483.1"/>
    <property type="molecule type" value="Genomic_DNA"/>
</dbReference>
<evidence type="ECO:0000259" key="3">
    <source>
        <dbReference type="PROSITE" id="PS50089"/>
    </source>
</evidence>
<dbReference type="Proteomes" id="UP001162060">
    <property type="component" value="Unassembled WGS sequence"/>
</dbReference>
<evidence type="ECO:0000256" key="1">
    <source>
        <dbReference type="PROSITE-ProRule" id="PRU00175"/>
    </source>
</evidence>
<dbReference type="PROSITE" id="PS50089">
    <property type="entry name" value="ZF_RING_2"/>
    <property type="match status" value="1"/>
</dbReference>
<proteinExistence type="predicted"/>
<protein>
    <recommendedName>
        <fullName evidence="3">RING-type domain-containing protein</fullName>
    </recommendedName>
</protein>
<accession>A0AAV1UFM7</accession>
<evidence type="ECO:0000313" key="5">
    <source>
        <dbReference type="Proteomes" id="UP001162060"/>
    </source>
</evidence>
<name>A0AAV1UFM7_9STRA</name>
<organism evidence="4 5">
    <name type="scientific">Peronospora matthiolae</name>
    <dbReference type="NCBI Taxonomy" id="2874970"/>
    <lineage>
        <taxon>Eukaryota</taxon>
        <taxon>Sar</taxon>
        <taxon>Stramenopiles</taxon>
        <taxon>Oomycota</taxon>
        <taxon>Peronosporomycetes</taxon>
        <taxon>Peronosporales</taxon>
        <taxon>Peronosporaceae</taxon>
        <taxon>Peronospora</taxon>
    </lineage>
</organism>
<dbReference type="PANTHER" id="PTHR31315">
    <property type="entry name" value="PROTEIN SIP5"/>
    <property type="match status" value="1"/>
</dbReference>
<dbReference type="AlphaFoldDB" id="A0AAV1UFM7"/>
<keyword evidence="1" id="KW-0479">Metal-binding</keyword>
<reference evidence="4" key="1">
    <citation type="submission" date="2024-01" db="EMBL/GenBank/DDBJ databases">
        <authorList>
            <person name="Webb A."/>
        </authorList>
    </citation>
    <scope>NUCLEOTIDE SEQUENCE</scope>
    <source>
        <strain evidence="4">Pm1</strain>
    </source>
</reference>
<dbReference type="GO" id="GO:0005737">
    <property type="term" value="C:cytoplasm"/>
    <property type="evidence" value="ECO:0007669"/>
    <property type="project" value="TreeGrafter"/>
</dbReference>
<feature type="domain" description="RING-type" evidence="3">
    <location>
        <begin position="67"/>
        <end position="109"/>
    </location>
</feature>
<evidence type="ECO:0000313" key="4">
    <source>
        <dbReference type="EMBL" id="CAK7932483.1"/>
    </source>
</evidence>
<comment type="caution">
    <text evidence="4">The sequence shown here is derived from an EMBL/GenBank/DDBJ whole genome shotgun (WGS) entry which is preliminary data.</text>
</comment>
<gene>
    <name evidence="4" type="ORF">PM001_LOCUS17633</name>
</gene>
<evidence type="ECO:0000256" key="2">
    <source>
        <dbReference type="SAM" id="MobiDB-lite"/>
    </source>
</evidence>
<dbReference type="InterPro" id="IPR001841">
    <property type="entry name" value="Znf_RING"/>
</dbReference>
<sequence length="319" mass="35165">MGNVTSKRTGRRHSAATRELEKYTKPTGLYPSCPWELKIARRLIVDRKLAPRFHGKEMKEEGFTLECPICFMFYPGSLNTSSCCKKPICSECYLQIRPPRKTISCPFCNHEGFTVLYTPLTPTELTSTHSVTNGMSPRRSSAIGIPKATETECAMTSSLQSVQYASVEDRDRIRDSLRLQLSISDKPVTNSPHPNRVAALNDAASHVATTPADAARLEELMLLEAIRRSMQDISVDKNDEERGKWQNAQLPNGVSGGAGEGHDCNVDCANGVVLNASQLSVNARDVLHYPPSSFTSHYRNNAAPPVQSSNTPSWYCGSD</sequence>
<keyword evidence="1" id="KW-0862">Zinc</keyword>
<dbReference type="GO" id="GO:0008270">
    <property type="term" value="F:zinc ion binding"/>
    <property type="evidence" value="ECO:0007669"/>
    <property type="project" value="UniProtKB-KW"/>
</dbReference>
<dbReference type="InterPro" id="IPR039301">
    <property type="entry name" value="Sip5/DA2"/>
</dbReference>
<dbReference type="PANTHER" id="PTHR31315:SF1">
    <property type="entry name" value="PROTEIN SIP5"/>
    <property type="match status" value="1"/>
</dbReference>